<sequence>MKKVKLNVVNNGDLQVGKFKINTVTASAVVLLGDAEIITPRTASVTRGVRPIGAIVPAVSGPVGRS</sequence>
<accession>A0A223D4D8</accession>
<evidence type="ECO:0000313" key="1">
    <source>
        <dbReference type="EMBL" id="ASS76390.1"/>
    </source>
</evidence>
<organism evidence="1 2">
    <name type="scientific">Tumebacillus algifaecis</name>
    <dbReference type="NCBI Taxonomy" id="1214604"/>
    <lineage>
        <taxon>Bacteria</taxon>
        <taxon>Bacillati</taxon>
        <taxon>Bacillota</taxon>
        <taxon>Bacilli</taxon>
        <taxon>Bacillales</taxon>
        <taxon>Alicyclobacillaceae</taxon>
        <taxon>Tumebacillus</taxon>
    </lineage>
</organism>
<dbReference type="EMBL" id="CP022657">
    <property type="protein sequence ID" value="ASS76390.1"/>
    <property type="molecule type" value="Genomic_DNA"/>
</dbReference>
<keyword evidence="2" id="KW-1185">Reference proteome</keyword>
<gene>
    <name evidence="1" type="ORF">CIG75_16465</name>
</gene>
<name>A0A223D4D8_9BACL</name>
<reference evidence="1 2" key="1">
    <citation type="journal article" date="2015" name="Int. J. Syst. Evol. Microbiol.">
        <title>Tumebacillus algifaecis sp. nov., isolated from decomposing algal scum.</title>
        <authorList>
            <person name="Wu Y.F."/>
            <person name="Zhang B."/>
            <person name="Xing P."/>
            <person name="Wu Q.L."/>
            <person name="Liu S.J."/>
        </authorList>
    </citation>
    <scope>NUCLEOTIDE SEQUENCE [LARGE SCALE GENOMIC DNA]</scope>
    <source>
        <strain evidence="1 2">THMBR28</strain>
    </source>
</reference>
<dbReference type="OrthoDB" id="2382284at2"/>
<evidence type="ECO:0000313" key="2">
    <source>
        <dbReference type="Proteomes" id="UP000214688"/>
    </source>
</evidence>
<proteinExistence type="predicted"/>
<dbReference type="AlphaFoldDB" id="A0A223D4D8"/>
<dbReference type="RefSeq" id="WP_094237623.1">
    <property type="nucleotide sequence ID" value="NZ_CP022657.1"/>
</dbReference>
<protein>
    <submittedName>
        <fullName evidence="1">Uncharacterized protein</fullName>
    </submittedName>
</protein>
<dbReference type="KEGG" id="tab:CIG75_16465"/>
<dbReference type="Proteomes" id="UP000214688">
    <property type="component" value="Chromosome"/>
</dbReference>